<organism evidence="1 2">
    <name type="scientific">Akanthomyces muscarius</name>
    <name type="common">Entomopathogenic fungus</name>
    <name type="synonym">Lecanicillium muscarium</name>
    <dbReference type="NCBI Taxonomy" id="2231603"/>
    <lineage>
        <taxon>Eukaryota</taxon>
        <taxon>Fungi</taxon>
        <taxon>Dikarya</taxon>
        <taxon>Ascomycota</taxon>
        <taxon>Pezizomycotina</taxon>
        <taxon>Sordariomycetes</taxon>
        <taxon>Hypocreomycetidae</taxon>
        <taxon>Hypocreales</taxon>
        <taxon>Cordycipitaceae</taxon>
        <taxon>Akanthomyces</taxon>
    </lineage>
</organism>
<sequence>MTRLAPPSLSDAMLRKNVRGLLYPMSQLVKKSKGRPDTLTLFESLLLRLRRHDASLPQSSFWLLRLSAPPVRPPQPKEA</sequence>
<dbReference type="GeneID" id="80887332"/>
<dbReference type="EMBL" id="JAJHUN010000007">
    <property type="protein sequence ID" value="KAJ4154900.1"/>
    <property type="molecule type" value="Genomic_DNA"/>
</dbReference>
<dbReference type="KEGG" id="amus:LMH87_000173"/>
<evidence type="ECO:0000313" key="1">
    <source>
        <dbReference type="EMBL" id="KAJ4154900.1"/>
    </source>
</evidence>
<protein>
    <submittedName>
        <fullName evidence="1">Uncharacterized protein</fullName>
    </submittedName>
</protein>
<dbReference type="RefSeq" id="XP_056055024.1">
    <property type="nucleotide sequence ID" value="XM_056198036.1"/>
</dbReference>
<evidence type="ECO:0000313" key="2">
    <source>
        <dbReference type="Proteomes" id="UP001144673"/>
    </source>
</evidence>
<reference evidence="1" key="1">
    <citation type="journal article" date="2023" name="Access Microbiol">
        <title>De-novo genome assembly for Akanthomyces muscarius, a biocontrol agent of insect agricultural pests.</title>
        <authorList>
            <person name="Erdos Z."/>
            <person name="Studholme D.J."/>
            <person name="Raymond B."/>
            <person name="Sharma M."/>
        </authorList>
    </citation>
    <scope>NUCLEOTIDE SEQUENCE</scope>
    <source>
        <strain evidence="1">Ve6</strain>
    </source>
</reference>
<dbReference type="AlphaFoldDB" id="A0A9W8QEI7"/>
<name>A0A9W8QEI7_AKAMU</name>
<comment type="caution">
    <text evidence="1">The sequence shown here is derived from an EMBL/GenBank/DDBJ whole genome shotgun (WGS) entry which is preliminary data.</text>
</comment>
<keyword evidence="2" id="KW-1185">Reference proteome</keyword>
<proteinExistence type="predicted"/>
<accession>A0A9W8QEI7</accession>
<dbReference type="Proteomes" id="UP001144673">
    <property type="component" value="Chromosome 6"/>
</dbReference>
<gene>
    <name evidence="1" type="ORF">LMH87_000173</name>
</gene>